<dbReference type="PANTHER" id="PTHR46599:SF3">
    <property type="entry name" value="PIGGYBAC TRANSPOSABLE ELEMENT-DERIVED PROTEIN 4"/>
    <property type="match status" value="1"/>
</dbReference>
<keyword evidence="2" id="KW-1185">Reference proteome</keyword>
<protein>
    <submittedName>
        <fullName evidence="1">Unnamed protein product</fullName>
    </submittedName>
</protein>
<sequence>MRVEVLGRDCASYLVLSGSQKTKLPINWWDREILIGRSIVPNKERLANHWKTLEEGAIPRGCFGKFMTRDRFMHISRNLHFSSELDPRAAKDPAWKLRPVIDKIALPLALHHQRSWLLTRQCCHRALRSIVCMCTSWTSPTGGAHSFSCCGFRQRRTAFGDFEVYCGKKERAGSTSSTDQKSGPAAVARNLQHALGSMAPASGEMLLIVMDRFYSPVPLSLQLLTMDSIPPGPSERIVKA</sequence>
<comment type="caution">
    <text evidence="1">The sequence shown here is derived from an EMBL/GenBank/DDBJ whole genome shotgun (WGS) entry which is preliminary data.</text>
</comment>
<accession>A0A9W6TY60</accession>
<proteinExistence type="predicted"/>
<dbReference type="EMBL" id="BSXT01000247">
    <property type="protein sequence ID" value="GMF22301.1"/>
    <property type="molecule type" value="Genomic_DNA"/>
</dbReference>
<organism evidence="1 2">
    <name type="scientific">Phytophthora fragariaefolia</name>
    <dbReference type="NCBI Taxonomy" id="1490495"/>
    <lineage>
        <taxon>Eukaryota</taxon>
        <taxon>Sar</taxon>
        <taxon>Stramenopiles</taxon>
        <taxon>Oomycota</taxon>
        <taxon>Peronosporomycetes</taxon>
        <taxon>Peronosporales</taxon>
        <taxon>Peronosporaceae</taxon>
        <taxon>Phytophthora</taxon>
    </lineage>
</organism>
<dbReference type="AlphaFoldDB" id="A0A9W6TY60"/>
<reference evidence="1" key="1">
    <citation type="submission" date="2023-04" db="EMBL/GenBank/DDBJ databases">
        <title>Phytophthora fragariaefolia NBRC 109709.</title>
        <authorList>
            <person name="Ichikawa N."/>
            <person name="Sato H."/>
            <person name="Tonouchi N."/>
        </authorList>
    </citation>
    <scope>NUCLEOTIDE SEQUENCE</scope>
    <source>
        <strain evidence="1">NBRC 109709</strain>
    </source>
</reference>
<evidence type="ECO:0000313" key="2">
    <source>
        <dbReference type="Proteomes" id="UP001165121"/>
    </source>
</evidence>
<name>A0A9W6TY60_9STRA</name>
<dbReference type="Proteomes" id="UP001165121">
    <property type="component" value="Unassembled WGS sequence"/>
</dbReference>
<dbReference type="OrthoDB" id="124126at2759"/>
<gene>
    <name evidence="1" type="ORF">Pfra01_000324200</name>
</gene>
<dbReference type="PANTHER" id="PTHR46599">
    <property type="entry name" value="PIGGYBAC TRANSPOSABLE ELEMENT-DERIVED PROTEIN 4"/>
    <property type="match status" value="1"/>
</dbReference>
<evidence type="ECO:0000313" key="1">
    <source>
        <dbReference type="EMBL" id="GMF22301.1"/>
    </source>
</evidence>